<name>A0A6G1KQH5_9PLEO</name>
<reference evidence="1" key="1">
    <citation type="journal article" date="2020" name="Stud. Mycol.">
        <title>101 Dothideomycetes genomes: a test case for predicting lifestyles and emergence of pathogens.</title>
        <authorList>
            <person name="Haridas S."/>
            <person name="Albert R."/>
            <person name="Binder M."/>
            <person name="Bloem J."/>
            <person name="Labutti K."/>
            <person name="Salamov A."/>
            <person name="Andreopoulos B."/>
            <person name="Baker S."/>
            <person name="Barry K."/>
            <person name="Bills G."/>
            <person name="Bluhm B."/>
            <person name="Cannon C."/>
            <person name="Castanera R."/>
            <person name="Culley D."/>
            <person name="Daum C."/>
            <person name="Ezra D."/>
            <person name="Gonzalez J."/>
            <person name="Henrissat B."/>
            <person name="Kuo A."/>
            <person name="Liang C."/>
            <person name="Lipzen A."/>
            <person name="Lutzoni F."/>
            <person name="Magnuson J."/>
            <person name="Mondo S."/>
            <person name="Nolan M."/>
            <person name="Ohm R."/>
            <person name="Pangilinan J."/>
            <person name="Park H.-J."/>
            <person name="Ramirez L."/>
            <person name="Alfaro M."/>
            <person name="Sun H."/>
            <person name="Tritt A."/>
            <person name="Yoshinaga Y."/>
            <person name="Zwiers L.-H."/>
            <person name="Turgeon B."/>
            <person name="Goodwin S."/>
            <person name="Spatafora J."/>
            <person name="Crous P."/>
            <person name="Grigoriev I."/>
        </authorList>
    </citation>
    <scope>NUCLEOTIDE SEQUENCE</scope>
    <source>
        <strain evidence="1">CBS 279.74</strain>
    </source>
</reference>
<organism evidence="1 2">
    <name type="scientific">Pleomassaria siparia CBS 279.74</name>
    <dbReference type="NCBI Taxonomy" id="1314801"/>
    <lineage>
        <taxon>Eukaryota</taxon>
        <taxon>Fungi</taxon>
        <taxon>Dikarya</taxon>
        <taxon>Ascomycota</taxon>
        <taxon>Pezizomycotina</taxon>
        <taxon>Dothideomycetes</taxon>
        <taxon>Pleosporomycetidae</taxon>
        <taxon>Pleosporales</taxon>
        <taxon>Pleomassariaceae</taxon>
        <taxon>Pleomassaria</taxon>
    </lineage>
</organism>
<keyword evidence="2" id="KW-1185">Reference proteome</keyword>
<gene>
    <name evidence="1" type="ORF">K504DRAFT_457259</name>
</gene>
<evidence type="ECO:0000313" key="1">
    <source>
        <dbReference type="EMBL" id="KAF2715088.1"/>
    </source>
</evidence>
<dbReference type="AlphaFoldDB" id="A0A6G1KQH5"/>
<accession>A0A6G1KQH5</accession>
<dbReference type="Proteomes" id="UP000799428">
    <property type="component" value="Unassembled WGS sequence"/>
</dbReference>
<sequence length="71" mass="7482">MPGALQGSSLSQAVTCADKQAMTSSQHSNVYISPRQIPVIHNIIAELTMTELPVPRIASADRSRASFGGVS</sequence>
<dbReference type="EMBL" id="MU005764">
    <property type="protein sequence ID" value="KAF2715088.1"/>
    <property type="molecule type" value="Genomic_DNA"/>
</dbReference>
<evidence type="ECO:0000313" key="2">
    <source>
        <dbReference type="Proteomes" id="UP000799428"/>
    </source>
</evidence>
<proteinExistence type="predicted"/>
<protein>
    <submittedName>
        <fullName evidence="1">Uncharacterized protein</fullName>
    </submittedName>
</protein>